<reference evidence="3" key="2">
    <citation type="submission" date="2023-06" db="EMBL/GenBank/DDBJ databases">
        <authorList>
            <consortium name="Lawrence Berkeley National Laboratory"/>
            <person name="Haridas S."/>
            <person name="Hensen N."/>
            <person name="Bonometti L."/>
            <person name="Westerberg I."/>
            <person name="Brannstrom I.O."/>
            <person name="Guillou S."/>
            <person name="Cros-Aarteil S."/>
            <person name="Calhoun S."/>
            <person name="Kuo A."/>
            <person name="Mondo S."/>
            <person name="Pangilinan J."/>
            <person name="Riley R."/>
            <person name="Labutti K."/>
            <person name="Andreopoulos B."/>
            <person name="Lipzen A."/>
            <person name="Chen C."/>
            <person name="Yanf M."/>
            <person name="Daum C."/>
            <person name="Ng V."/>
            <person name="Clum A."/>
            <person name="Steindorff A."/>
            <person name="Ohm R."/>
            <person name="Martin F."/>
            <person name="Silar P."/>
            <person name="Natvig D."/>
            <person name="Lalanne C."/>
            <person name="Gautier V."/>
            <person name="Ament-Velasquez S.L."/>
            <person name="Kruys A."/>
            <person name="Hutchinson M.I."/>
            <person name="Powell A.J."/>
            <person name="Barry K."/>
            <person name="Miller A.N."/>
            <person name="Grigoriev I.V."/>
            <person name="Debuchy R."/>
            <person name="Gladieux P."/>
            <person name="Thoren M.H."/>
            <person name="Johannesson H."/>
        </authorList>
    </citation>
    <scope>NUCLEOTIDE SEQUENCE</scope>
    <source>
        <strain evidence="3">CBS 560.94</strain>
    </source>
</reference>
<feature type="chain" id="PRO_5042189181" evidence="2">
    <location>
        <begin position="20"/>
        <end position="96"/>
    </location>
</feature>
<gene>
    <name evidence="3" type="ORF">B0H65DRAFT_553503</name>
</gene>
<dbReference type="AlphaFoldDB" id="A0AAE0J0S2"/>
<evidence type="ECO:0000313" key="3">
    <source>
        <dbReference type="EMBL" id="KAK3334560.1"/>
    </source>
</evidence>
<protein>
    <submittedName>
        <fullName evidence="3">Uncharacterized protein</fullName>
    </submittedName>
</protein>
<feature type="signal peptide" evidence="2">
    <location>
        <begin position="1"/>
        <end position="19"/>
    </location>
</feature>
<dbReference type="GeneID" id="87867122"/>
<comment type="caution">
    <text evidence="3">The sequence shown here is derived from an EMBL/GenBank/DDBJ whole genome shotgun (WGS) entry which is preliminary data.</text>
</comment>
<sequence>MKAALAAIFLATLISSAVSAPTGTPTPAPAEASKPTSEEIKDPIPWDLNDPLQHRWWRSRRSTSPESQRSGYGPKAGVATPRDVEEESSAAQLSNM</sequence>
<evidence type="ECO:0000256" key="1">
    <source>
        <dbReference type="SAM" id="MobiDB-lite"/>
    </source>
</evidence>
<evidence type="ECO:0000256" key="2">
    <source>
        <dbReference type="SAM" id="SignalP"/>
    </source>
</evidence>
<dbReference type="EMBL" id="JAUEPP010000010">
    <property type="protein sequence ID" value="KAK3334560.1"/>
    <property type="molecule type" value="Genomic_DNA"/>
</dbReference>
<organism evidence="3 4">
    <name type="scientific">Neurospora tetraspora</name>
    <dbReference type="NCBI Taxonomy" id="94610"/>
    <lineage>
        <taxon>Eukaryota</taxon>
        <taxon>Fungi</taxon>
        <taxon>Dikarya</taxon>
        <taxon>Ascomycota</taxon>
        <taxon>Pezizomycotina</taxon>
        <taxon>Sordariomycetes</taxon>
        <taxon>Sordariomycetidae</taxon>
        <taxon>Sordariales</taxon>
        <taxon>Sordariaceae</taxon>
        <taxon>Neurospora</taxon>
    </lineage>
</organism>
<feature type="region of interest" description="Disordered" evidence="1">
    <location>
        <begin position="18"/>
        <end position="96"/>
    </location>
</feature>
<accession>A0AAE0J0S2</accession>
<evidence type="ECO:0000313" key="4">
    <source>
        <dbReference type="Proteomes" id="UP001278500"/>
    </source>
</evidence>
<keyword evidence="4" id="KW-1185">Reference proteome</keyword>
<name>A0AAE0J0S2_9PEZI</name>
<keyword evidence="2" id="KW-0732">Signal</keyword>
<reference evidence="3" key="1">
    <citation type="journal article" date="2023" name="Mol. Phylogenet. Evol.">
        <title>Genome-scale phylogeny and comparative genomics of the fungal order Sordariales.</title>
        <authorList>
            <person name="Hensen N."/>
            <person name="Bonometti L."/>
            <person name="Westerberg I."/>
            <person name="Brannstrom I.O."/>
            <person name="Guillou S."/>
            <person name="Cros-Aarteil S."/>
            <person name="Calhoun S."/>
            <person name="Haridas S."/>
            <person name="Kuo A."/>
            <person name="Mondo S."/>
            <person name="Pangilinan J."/>
            <person name="Riley R."/>
            <person name="LaButti K."/>
            <person name="Andreopoulos B."/>
            <person name="Lipzen A."/>
            <person name="Chen C."/>
            <person name="Yan M."/>
            <person name="Daum C."/>
            <person name="Ng V."/>
            <person name="Clum A."/>
            <person name="Steindorff A."/>
            <person name="Ohm R.A."/>
            <person name="Martin F."/>
            <person name="Silar P."/>
            <person name="Natvig D.O."/>
            <person name="Lalanne C."/>
            <person name="Gautier V."/>
            <person name="Ament-Velasquez S.L."/>
            <person name="Kruys A."/>
            <person name="Hutchinson M.I."/>
            <person name="Powell A.J."/>
            <person name="Barry K."/>
            <person name="Miller A.N."/>
            <person name="Grigoriev I.V."/>
            <person name="Debuchy R."/>
            <person name="Gladieux P."/>
            <person name="Hiltunen Thoren M."/>
            <person name="Johannesson H."/>
        </authorList>
    </citation>
    <scope>NUCLEOTIDE SEQUENCE</scope>
    <source>
        <strain evidence="3">CBS 560.94</strain>
    </source>
</reference>
<dbReference type="Proteomes" id="UP001278500">
    <property type="component" value="Unassembled WGS sequence"/>
</dbReference>
<proteinExistence type="predicted"/>
<feature type="compositionally biased region" description="Low complexity" evidence="1">
    <location>
        <begin position="18"/>
        <end position="33"/>
    </location>
</feature>
<dbReference type="RefSeq" id="XP_062676726.1">
    <property type="nucleotide sequence ID" value="XM_062829968.1"/>
</dbReference>